<dbReference type="GO" id="GO:0044166">
    <property type="term" value="C:host cell endoplasmic reticulum lumen"/>
    <property type="evidence" value="ECO:0007669"/>
    <property type="project" value="UniProtKB-SubCell"/>
</dbReference>
<feature type="domain" description="Peptidase C3" evidence="20">
    <location>
        <begin position="1269"/>
        <end position="1482"/>
    </location>
</feature>
<evidence type="ECO:0000256" key="8">
    <source>
        <dbReference type="ARBA" id="ARBA00022695"/>
    </source>
</evidence>
<reference evidence="21" key="2">
    <citation type="journal article" date="2024" name="Arch. Virol.">
        <title>Probing of plant transcriptomes reveals the hidden genetic diversity of the family Secoviridae.</title>
        <authorList>
            <person name="Sidharthan V.K."/>
            <person name="Reddy V."/>
            <person name="Kiran G."/>
            <person name="Rajeswari V."/>
            <person name="Baranwal V.K."/>
            <person name="Kumar M.K."/>
            <person name="Kumar K.S."/>
        </authorList>
    </citation>
    <scope>NUCLEOTIDE SEQUENCE</scope>
    <source>
        <strain evidence="21">Hansenia</strain>
    </source>
</reference>
<keyword evidence="10" id="KW-0378">Hydrolase</keyword>
<dbReference type="Gene3D" id="1.20.960.20">
    <property type="match status" value="1"/>
</dbReference>
<evidence type="ECO:0000256" key="6">
    <source>
        <dbReference type="ARBA" id="ARBA00022679"/>
    </source>
</evidence>
<feature type="transmembrane region" description="Helical" evidence="17">
    <location>
        <begin position="571"/>
        <end position="594"/>
    </location>
</feature>
<keyword evidence="7 17" id="KW-0812">Transmembrane</keyword>
<dbReference type="PROSITE" id="PS51218">
    <property type="entry name" value="SF3_HELICASE_2"/>
    <property type="match status" value="1"/>
</dbReference>
<dbReference type="PROSITE" id="PS50507">
    <property type="entry name" value="RDRP_SSRNA_POS"/>
    <property type="match status" value="1"/>
</dbReference>
<dbReference type="GO" id="GO:0003968">
    <property type="term" value="F:RNA-directed RNA polymerase activity"/>
    <property type="evidence" value="ECO:0007669"/>
    <property type="project" value="UniProtKB-KW"/>
</dbReference>
<dbReference type="InterPro" id="IPR014759">
    <property type="entry name" value="Helicase_SF3_ssRNA_vir"/>
</dbReference>
<dbReference type="GO" id="GO:0003724">
    <property type="term" value="F:RNA helicase activity"/>
    <property type="evidence" value="ECO:0007669"/>
    <property type="project" value="InterPro"/>
</dbReference>
<evidence type="ECO:0000256" key="3">
    <source>
        <dbReference type="ARBA" id="ARBA00020936"/>
    </source>
</evidence>
<evidence type="ECO:0000256" key="12">
    <source>
        <dbReference type="ARBA" id="ARBA00022840"/>
    </source>
</evidence>
<evidence type="ECO:0000256" key="17">
    <source>
        <dbReference type="SAM" id="Phobius"/>
    </source>
</evidence>
<dbReference type="GO" id="GO:0005524">
    <property type="term" value="F:ATP binding"/>
    <property type="evidence" value="ECO:0007669"/>
    <property type="project" value="UniProtKB-KW"/>
</dbReference>
<protein>
    <recommendedName>
        <fullName evidence="3">RNA1 polyprotein</fullName>
    </recommendedName>
    <alternativeName>
        <fullName evidence="16">P1</fullName>
    </alternativeName>
</protein>
<evidence type="ECO:0000256" key="1">
    <source>
        <dbReference type="ARBA" id="ARBA00004149"/>
    </source>
</evidence>
<evidence type="ECO:0000256" key="10">
    <source>
        <dbReference type="ARBA" id="ARBA00022801"/>
    </source>
</evidence>
<keyword evidence="5" id="KW-0645">Protease</keyword>
<feature type="domain" description="RdRp catalytic" evidence="18">
    <location>
        <begin position="1847"/>
        <end position="1972"/>
    </location>
</feature>
<dbReference type="GO" id="GO:0044167">
    <property type="term" value="C:host cell endoplasmic reticulum membrane"/>
    <property type="evidence" value="ECO:0007669"/>
    <property type="project" value="UniProtKB-SubCell"/>
</dbReference>
<dbReference type="InterPro" id="IPR043502">
    <property type="entry name" value="DNA/RNA_pol_sf"/>
</dbReference>
<comment type="subcellular location">
    <subcellularLocation>
        <location evidence="1">Host endoplasmic reticulum lumen</location>
    </subcellularLocation>
    <subcellularLocation>
        <location evidence="2">Host endoplasmic reticulum membrane</location>
        <topology evidence="2">Single-pass membrane protein</topology>
    </subcellularLocation>
</comment>
<evidence type="ECO:0000256" key="2">
    <source>
        <dbReference type="ARBA" id="ARBA00004517"/>
    </source>
</evidence>
<keyword evidence="14 17" id="KW-1133">Transmembrane helix</keyword>
<dbReference type="SUPFAM" id="SSF56672">
    <property type="entry name" value="DNA/RNA polymerases"/>
    <property type="match status" value="1"/>
</dbReference>
<evidence type="ECO:0000256" key="9">
    <source>
        <dbReference type="ARBA" id="ARBA00022741"/>
    </source>
</evidence>
<dbReference type="Gene3D" id="3.30.70.270">
    <property type="match status" value="1"/>
</dbReference>
<evidence type="ECO:0000256" key="14">
    <source>
        <dbReference type="ARBA" id="ARBA00022989"/>
    </source>
</evidence>
<sequence length="2383" mass="264868">MGFTCPSVGCIYSRSSWSNRQLKEDGLSFSMRCPGALCGALLVKEVPKPSSGCATTVAPVVSPVVSQTTAAIGGAVESAPGAYFRKSEAEVVVEVGFPALLSFVYPPVVGRPRFAGSDFDESLLARRPSAGGVSRTPAGWFKPRQLSRAGAPKAIPSWVKEARHLLKGALSGSKAFGPTYCRAHLREAQIKWAYSLLRKAAPPSVSFGRQMKESFLRLKSRIDAARSKKQAKRSARRQEACKKIRMARFQANGLAQLERAQARQSGAGIYRATVCTKRVEDPIKRRFKRKRATKAPIPPPAPVQEFPEGLITPTFWESSGLLASAEPRRSSDLKVDTDVHTMPLFEGHEFQVGPKFGFRGLGVSKPRLPQSPLEALNILWESNLFEDGELEVMGDLVGKGLQHPQAFMDAAVLVSYYGQEQMVDDFHHVFADDLPQEVCTALAADVAGINYNDVLACGISDFVSGMRASLSKWITNPVTEKASKWCSTVIDTVRGLFDKFLGPYKKIVDGLSYIESLWGKCKKWAQNVLQEGSRVFSIMWETHCVSFVIIIACACTILIENVLKALGIVPYVGTLTGFVLSAALGILGCGCILAKSEDFALVSGAIKCFLGALLCPPNMEELDLNAPLIREEIPAMSWAGVDRVLGALSAVGTGLCGFKADSIIYWGRFAQSFDSMRRGKDALCSMAAWMFDQLGQVYNRVTGKETAFFHELSSLVSIDVQGWLRDSARVMRESVVFAKTDGVAFHTVERLLCDGEVIQNTASADQRHHSMQFGQILNERMRELKRLRNDMAHAGTFEGRRVVPFWLYIYGPAGCGKTTSMHAFSQSLLQAFEYPSDSLCSKNPNEEFWSMYRRQALVQVDDMGASSESKLQQEMIPIVSSCVYNPAMAVAEEKTTLFDSRFIVTTSNFFTAGTDAKIADLDAFNRRRKVVLKTRGKPGVEFNSADPTAAAQFMVVCGRPDDGKRVVPIWTKSGPAPDTEEGYWMDYKDAQAYCVEQARIHHNNEDIEQQQYLMSVNKARHLYQVCENYISEVKDDVMEFIPGDKLAAMNLTQKGRFLFSCVDGRVYSYGADKCAHDEGPCDPTLSLEQVCIDKLAVTIQKDMGNGPKSPTAGIFLRSMVSGECAVESVDSLNKSASKEHVMFFKTLPLADRVYLRLVQKKILQISLSGDPLGVRSYNCLLEGFTKSYAYVKENGGRLLLILTSCILLAIACYTFFNGLATIIGGTSVAAGAAAMMNIEACASTSIYSSEYGSKMHRRNMPHRSREIPAMSSTGDHNFAEWQLCGLLETSHSDMPAVHVNLIPGNRIALTKHQAKSIPEGSSVGLSFPGSNFRTFQWRYSAVVEHENSEICFYFDSRIPSLSKQSIAMYSDADLDALNVKYMATRTLHFGIDSRTQEVTKRHWDADASVIFTPKTIVSTINGVIYRQEIPSSITYKRNSVKHDCGALVFTTIKGKSKVIGMLVGSLSGVTYICKFPDVQPDVYACVGEVRGYNLEPGVSHAGYQKIGWVSKRHEPHNSSKTEFVPIPEKYHMEDVPCKIPAVLSAKDGRLVDRPNCAGYDPYEDGMEKFKTPMAEIDENLLQTVCDEITQEFVDAGVRGRMVSMREAINGHTKLHPITPFYVKSATTAELNDLRACCDTEVWAPEEEDVAEFEYPLVVRGGSPGKSKCFCDFFCDGKEFEGCSTDAISLYMKSRSSCCQELFFDPIDLSTSEGYPLIMDRPGGAKGKERFFEGGEGQKWLIPGCPLDVMIRDGIEETKRGTPTIIIKESAKDELLKESKVLPEIGKPGTRLFSICPSWYNIVVRQQFVYLAESVRRQRRSLSSQVGIVVGSREWDDLAARLRSKKNDKMYCCDYSKFDGLMTPQVMHAICGIYNRMYTGKDGMGQFRTNLLMGLCNRISICGSQVFRVEAGIPSGFALTVDINSIFNEILVRCAYRSLVPEVERPFFSKRVVLVTYGDDNVLGIHPDVETWFNGNAIKQYMLEEMSIRITDGADKLSPTIEARPLEQCEFLKRTWVLDKQYGLYRAPLVEASIFSCLRYVRQQNYDWQMPLLQNVQGSLYEASLHGREMHEKIFRHFKHHFPKWVEDHELDSYEQCRTRFIAAKNGDFNFHPASAQLGHVYSQQPEVQELSSGQNPKRTYKLCDRITICAGSHNEPDCFYVDVRSKARVFTKNGHHVPPVFGSGSGQLGSVKWATKFRSSSALSCRDNIVERYKSGEIVYFRDNGELLNAWLAAINFAWSVNADGLDGLLQVYRQVGPTHVDDLSYYFEGGIKGYKAPPNVKVYGADIPTLSRLCPETIFEAKLVPKRSANLNARAEVQRFLGCSGESLVYECRDSSKVCFGLKCKKDCVGHISSVDVVRASPHNLKAAKADVFRRGCYSIVD</sequence>
<dbReference type="PROSITE" id="PS51874">
    <property type="entry name" value="PCV_3C_PRO"/>
    <property type="match status" value="1"/>
</dbReference>
<evidence type="ECO:0000256" key="16">
    <source>
        <dbReference type="ARBA" id="ARBA00031919"/>
    </source>
</evidence>
<dbReference type="GO" id="GO:0004197">
    <property type="term" value="F:cysteine-type endopeptidase activity"/>
    <property type="evidence" value="ECO:0007669"/>
    <property type="project" value="InterPro"/>
</dbReference>
<keyword evidence="6" id="KW-0808">Transferase</keyword>
<dbReference type="InterPro" id="IPR044067">
    <property type="entry name" value="PCV_3C_PRO"/>
</dbReference>
<keyword evidence="8" id="KW-0548">Nucleotidyltransferase</keyword>
<dbReference type="InterPro" id="IPR027417">
    <property type="entry name" value="P-loop_NTPase"/>
</dbReference>
<dbReference type="GO" id="GO:0006508">
    <property type="term" value="P:proteolysis"/>
    <property type="evidence" value="ECO:0007669"/>
    <property type="project" value="UniProtKB-KW"/>
</dbReference>
<evidence type="ECO:0000313" key="21">
    <source>
        <dbReference type="EMBL" id="DBA54753.1"/>
    </source>
</evidence>
<dbReference type="InterPro" id="IPR000605">
    <property type="entry name" value="Helicase_SF3_ssDNA/RNA_vir"/>
</dbReference>
<feature type="transmembrane region" description="Helical" evidence="17">
    <location>
        <begin position="538"/>
        <end position="559"/>
    </location>
</feature>
<feature type="domain" description="SF3 helicase" evidence="19">
    <location>
        <begin position="784"/>
        <end position="949"/>
    </location>
</feature>
<keyword evidence="4" id="KW-0696">RNA-directed RNA polymerase</keyword>
<keyword evidence="9" id="KW-0547">Nucleotide-binding</keyword>
<dbReference type="GO" id="GO:0039694">
    <property type="term" value="P:viral RNA genome replication"/>
    <property type="evidence" value="ECO:0007669"/>
    <property type="project" value="InterPro"/>
</dbReference>
<proteinExistence type="predicted"/>
<reference evidence="21" key="1">
    <citation type="submission" date="2023-11" db="EMBL/GenBank/DDBJ databases">
        <authorList>
            <person name="Sidharthan V.K."/>
            <person name="Reddy V."/>
            <person name="Kiran G."/>
            <person name="Rajeswari V."/>
            <person name="Baranwal V.K."/>
        </authorList>
    </citation>
    <scope>NUCLEOTIDE SEQUENCE</scope>
    <source>
        <strain evidence="21">Hansenia</strain>
    </source>
</reference>
<name>A0AAT9J7V0_9SECO</name>
<dbReference type="EMBL" id="BK065084">
    <property type="protein sequence ID" value="DBA54753.1"/>
    <property type="molecule type" value="Genomic_RNA"/>
</dbReference>
<evidence type="ECO:0000256" key="5">
    <source>
        <dbReference type="ARBA" id="ARBA00022670"/>
    </source>
</evidence>
<evidence type="ECO:0000259" key="18">
    <source>
        <dbReference type="PROSITE" id="PS50507"/>
    </source>
</evidence>
<dbReference type="InterPro" id="IPR043128">
    <property type="entry name" value="Rev_trsase/Diguanyl_cyclase"/>
</dbReference>
<dbReference type="InterPro" id="IPR007094">
    <property type="entry name" value="RNA-dir_pol_PSvirus"/>
</dbReference>
<dbReference type="SUPFAM" id="SSF52540">
    <property type="entry name" value="P-loop containing nucleoside triphosphate hydrolases"/>
    <property type="match status" value="1"/>
</dbReference>
<keyword evidence="15" id="KW-1038">Host endoplasmic reticulum</keyword>
<evidence type="ECO:0000256" key="4">
    <source>
        <dbReference type="ARBA" id="ARBA00022484"/>
    </source>
</evidence>
<dbReference type="Pfam" id="PF00910">
    <property type="entry name" value="RNA_helicase"/>
    <property type="match status" value="1"/>
</dbReference>
<evidence type="ECO:0000256" key="15">
    <source>
        <dbReference type="ARBA" id="ARBA00023184"/>
    </source>
</evidence>
<keyword evidence="11" id="KW-0788">Thiol protease</keyword>
<dbReference type="Gene3D" id="3.40.50.300">
    <property type="entry name" value="P-loop containing nucleotide triphosphate hydrolases"/>
    <property type="match status" value="1"/>
</dbReference>
<dbReference type="GO" id="GO:0003723">
    <property type="term" value="F:RNA binding"/>
    <property type="evidence" value="ECO:0007669"/>
    <property type="project" value="InterPro"/>
</dbReference>
<evidence type="ECO:0000259" key="19">
    <source>
        <dbReference type="PROSITE" id="PS51218"/>
    </source>
</evidence>
<dbReference type="Pfam" id="PF00680">
    <property type="entry name" value="RdRP_1"/>
    <property type="match status" value="1"/>
</dbReference>
<evidence type="ECO:0000256" key="7">
    <source>
        <dbReference type="ARBA" id="ARBA00022692"/>
    </source>
</evidence>
<keyword evidence="17" id="KW-0472">Membrane</keyword>
<accession>A0AAT9J7V0</accession>
<keyword evidence="13" id="KW-0693">Viral RNA replication</keyword>
<evidence type="ECO:0000256" key="13">
    <source>
        <dbReference type="ARBA" id="ARBA00022953"/>
    </source>
</evidence>
<evidence type="ECO:0000259" key="20">
    <source>
        <dbReference type="PROSITE" id="PS51874"/>
    </source>
</evidence>
<keyword evidence="12" id="KW-0067">ATP-binding</keyword>
<dbReference type="InterPro" id="IPR001205">
    <property type="entry name" value="RNA-dir_pol_C"/>
</dbReference>
<organism evidence="21">
    <name type="scientific">Hansenia oviformis nepovirus</name>
    <dbReference type="NCBI Taxonomy" id="3115769"/>
    <lineage>
        <taxon>Viruses</taxon>
        <taxon>Riboviria</taxon>
        <taxon>Orthornavirae</taxon>
        <taxon>Pisuviricota</taxon>
        <taxon>Pisoniviricetes</taxon>
        <taxon>Picornavirales</taxon>
        <taxon>Secoviridae</taxon>
        <taxon>Comovirinae</taxon>
        <taxon>Nepovirus</taxon>
    </lineage>
</organism>
<dbReference type="GO" id="GO:0006351">
    <property type="term" value="P:DNA-templated transcription"/>
    <property type="evidence" value="ECO:0007669"/>
    <property type="project" value="InterPro"/>
</dbReference>
<evidence type="ECO:0000256" key="11">
    <source>
        <dbReference type="ARBA" id="ARBA00022807"/>
    </source>
</evidence>